<organism evidence="2 3">
    <name type="scientific">Lysinibacillus antri</name>
    <dbReference type="NCBI Taxonomy" id="2498145"/>
    <lineage>
        <taxon>Bacteria</taxon>
        <taxon>Bacillati</taxon>
        <taxon>Bacillota</taxon>
        <taxon>Bacilli</taxon>
        <taxon>Bacillales</taxon>
        <taxon>Bacillaceae</taxon>
        <taxon>Lysinibacillus</taxon>
    </lineage>
</organism>
<dbReference type="EMBL" id="RYYR01000017">
    <property type="protein sequence ID" value="RUL51116.1"/>
    <property type="molecule type" value="Genomic_DNA"/>
</dbReference>
<keyword evidence="1" id="KW-0812">Transmembrane</keyword>
<sequence length="165" mass="18149">MFFKRNKIEVVPVSEYTDYTERFAEFEKMRREEKYATRKTVALATVIPTATSIGLAVHQYAEKTATALTSIPVYAQIPVVAPQQTGIIADASLTAITTILDPIINLLVAISFPIASVIVVCSFFLIMLGNQEKAFDMMMKAGLGYILIQLSPMLLNILKSVGSLL</sequence>
<accession>A0A3S0P3C4</accession>
<dbReference type="AlphaFoldDB" id="A0A3S0P3C4"/>
<comment type="caution">
    <text evidence="2">The sequence shown here is derived from an EMBL/GenBank/DDBJ whole genome shotgun (WGS) entry which is preliminary data.</text>
</comment>
<keyword evidence="3" id="KW-1185">Reference proteome</keyword>
<reference evidence="2 3" key="1">
    <citation type="submission" date="2018-12" db="EMBL/GenBank/DDBJ databases">
        <title>Lysinibacillus antri sp. nov., isolated from a cave soil.</title>
        <authorList>
            <person name="Narsing Rao M.P."/>
            <person name="Zhang H."/>
            <person name="Dong Z.-Y."/>
            <person name="Niu X.-K."/>
            <person name="Zhang K."/>
            <person name="Fang B.-Z."/>
            <person name="Kang Y.-Q."/>
            <person name="Xiao M."/>
            <person name="Li W.-J."/>
        </authorList>
    </citation>
    <scope>NUCLEOTIDE SEQUENCE [LARGE SCALE GENOMIC DNA]</scope>
    <source>
        <strain evidence="2 3">SYSU K30002</strain>
    </source>
</reference>
<proteinExistence type="predicted"/>
<dbReference type="RefSeq" id="WP_126659605.1">
    <property type="nucleotide sequence ID" value="NZ_RYYR01000017.1"/>
</dbReference>
<protein>
    <submittedName>
        <fullName evidence="2">Uncharacterized protein</fullName>
    </submittedName>
</protein>
<evidence type="ECO:0000256" key="1">
    <source>
        <dbReference type="SAM" id="Phobius"/>
    </source>
</evidence>
<feature type="transmembrane region" description="Helical" evidence="1">
    <location>
        <begin position="141"/>
        <end position="158"/>
    </location>
</feature>
<name>A0A3S0P3C4_9BACI</name>
<evidence type="ECO:0000313" key="3">
    <source>
        <dbReference type="Proteomes" id="UP000287910"/>
    </source>
</evidence>
<dbReference type="Proteomes" id="UP000287910">
    <property type="component" value="Unassembled WGS sequence"/>
</dbReference>
<keyword evidence="1" id="KW-1133">Transmembrane helix</keyword>
<feature type="transmembrane region" description="Helical" evidence="1">
    <location>
        <begin position="103"/>
        <end position="129"/>
    </location>
</feature>
<keyword evidence="1" id="KW-0472">Membrane</keyword>
<evidence type="ECO:0000313" key="2">
    <source>
        <dbReference type="EMBL" id="RUL51116.1"/>
    </source>
</evidence>
<gene>
    <name evidence="2" type="ORF">EK386_12975</name>
</gene>